<accession>A0A9D4SQY6</accession>
<gene>
    <name evidence="2" type="ORF">HPB52_020558</name>
</gene>
<comment type="caution">
    <text evidence="2">The sequence shown here is derived from an EMBL/GenBank/DDBJ whole genome shotgun (WGS) entry which is preliminary data.</text>
</comment>
<dbReference type="AlphaFoldDB" id="A0A9D4SQY6"/>
<dbReference type="Proteomes" id="UP000821837">
    <property type="component" value="Chromosome 8"/>
</dbReference>
<feature type="region of interest" description="Disordered" evidence="1">
    <location>
        <begin position="43"/>
        <end position="66"/>
    </location>
</feature>
<protein>
    <submittedName>
        <fullName evidence="2">Uncharacterized protein</fullName>
    </submittedName>
</protein>
<feature type="region of interest" description="Disordered" evidence="1">
    <location>
        <begin position="78"/>
        <end position="140"/>
    </location>
</feature>
<reference evidence="2" key="2">
    <citation type="submission" date="2021-09" db="EMBL/GenBank/DDBJ databases">
        <authorList>
            <person name="Jia N."/>
            <person name="Wang J."/>
            <person name="Shi W."/>
            <person name="Du L."/>
            <person name="Sun Y."/>
            <person name="Zhan W."/>
            <person name="Jiang J."/>
            <person name="Wang Q."/>
            <person name="Zhang B."/>
            <person name="Ji P."/>
            <person name="Sakyi L.B."/>
            <person name="Cui X."/>
            <person name="Yuan T."/>
            <person name="Jiang B."/>
            <person name="Yang W."/>
            <person name="Lam T.T.-Y."/>
            <person name="Chang Q."/>
            <person name="Ding S."/>
            <person name="Wang X."/>
            <person name="Zhu J."/>
            <person name="Ruan X."/>
            <person name="Zhao L."/>
            <person name="Wei J."/>
            <person name="Que T."/>
            <person name="Du C."/>
            <person name="Cheng J."/>
            <person name="Dai P."/>
            <person name="Han X."/>
            <person name="Huang E."/>
            <person name="Gao Y."/>
            <person name="Liu J."/>
            <person name="Shao H."/>
            <person name="Ye R."/>
            <person name="Li L."/>
            <person name="Wei W."/>
            <person name="Wang X."/>
            <person name="Wang C."/>
            <person name="Huo Q."/>
            <person name="Li W."/>
            <person name="Guo W."/>
            <person name="Chen H."/>
            <person name="Chen S."/>
            <person name="Zhou L."/>
            <person name="Zhou L."/>
            <person name="Ni X."/>
            <person name="Tian J."/>
            <person name="Zhou Y."/>
            <person name="Sheng Y."/>
            <person name="Liu T."/>
            <person name="Pan Y."/>
            <person name="Xia L."/>
            <person name="Li J."/>
            <person name="Zhao F."/>
            <person name="Cao W."/>
        </authorList>
    </citation>
    <scope>NUCLEOTIDE SEQUENCE</scope>
    <source>
        <strain evidence="2">Rsan-2018</strain>
        <tissue evidence="2">Larvae</tissue>
    </source>
</reference>
<evidence type="ECO:0000256" key="1">
    <source>
        <dbReference type="SAM" id="MobiDB-lite"/>
    </source>
</evidence>
<dbReference type="EMBL" id="JABSTV010001254">
    <property type="protein sequence ID" value="KAH7940045.1"/>
    <property type="molecule type" value="Genomic_DNA"/>
</dbReference>
<feature type="compositionally biased region" description="Low complexity" evidence="1">
    <location>
        <begin position="88"/>
        <end position="102"/>
    </location>
</feature>
<sequence length="140" mass="13901">MKPLGCWSRRLYGAGVGRPGLVGAGLGGVGLGGHGGCFQSDCGSSAGGHQGRFQRGAGGYNQDSGAFAGGASNRNVSAYNDNKGYRHSSGFSSSDSKNFGSGHKQESSGFQGGAAGQQGGLGQQSFGHNGGTDYGGRYLG</sequence>
<name>A0A9D4SQY6_RHISA</name>
<feature type="compositionally biased region" description="Gly residues" evidence="1">
    <location>
        <begin position="110"/>
        <end position="140"/>
    </location>
</feature>
<keyword evidence="3" id="KW-1185">Reference proteome</keyword>
<evidence type="ECO:0000313" key="3">
    <source>
        <dbReference type="Proteomes" id="UP000821837"/>
    </source>
</evidence>
<evidence type="ECO:0000313" key="2">
    <source>
        <dbReference type="EMBL" id="KAH7940045.1"/>
    </source>
</evidence>
<reference evidence="2" key="1">
    <citation type="journal article" date="2020" name="Cell">
        <title>Large-Scale Comparative Analyses of Tick Genomes Elucidate Their Genetic Diversity and Vector Capacities.</title>
        <authorList>
            <consortium name="Tick Genome and Microbiome Consortium (TIGMIC)"/>
            <person name="Jia N."/>
            <person name="Wang J."/>
            <person name="Shi W."/>
            <person name="Du L."/>
            <person name="Sun Y."/>
            <person name="Zhan W."/>
            <person name="Jiang J.F."/>
            <person name="Wang Q."/>
            <person name="Zhang B."/>
            <person name="Ji P."/>
            <person name="Bell-Sakyi L."/>
            <person name="Cui X.M."/>
            <person name="Yuan T.T."/>
            <person name="Jiang B.G."/>
            <person name="Yang W.F."/>
            <person name="Lam T.T."/>
            <person name="Chang Q.C."/>
            <person name="Ding S.J."/>
            <person name="Wang X.J."/>
            <person name="Zhu J.G."/>
            <person name="Ruan X.D."/>
            <person name="Zhao L."/>
            <person name="Wei J.T."/>
            <person name="Ye R.Z."/>
            <person name="Que T.C."/>
            <person name="Du C.H."/>
            <person name="Zhou Y.H."/>
            <person name="Cheng J.X."/>
            <person name="Dai P.F."/>
            <person name="Guo W.B."/>
            <person name="Han X.H."/>
            <person name="Huang E.J."/>
            <person name="Li L.F."/>
            <person name="Wei W."/>
            <person name="Gao Y.C."/>
            <person name="Liu J.Z."/>
            <person name="Shao H.Z."/>
            <person name="Wang X."/>
            <person name="Wang C.C."/>
            <person name="Yang T.C."/>
            <person name="Huo Q.B."/>
            <person name="Li W."/>
            <person name="Chen H.Y."/>
            <person name="Chen S.E."/>
            <person name="Zhou L.G."/>
            <person name="Ni X.B."/>
            <person name="Tian J.H."/>
            <person name="Sheng Y."/>
            <person name="Liu T."/>
            <person name="Pan Y.S."/>
            <person name="Xia L.Y."/>
            <person name="Li J."/>
            <person name="Zhao F."/>
            <person name="Cao W.C."/>
        </authorList>
    </citation>
    <scope>NUCLEOTIDE SEQUENCE</scope>
    <source>
        <strain evidence="2">Rsan-2018</strain>
    </source>
</reference>
<proteinExistence type="predicted"/>
<organism evidence="2 3">
    <name type="scientific">Rhipicephalus sanguineus</name>
    <name type="common">Brown dog tick</name>
    <name type="synonym">Ixodes sanguineus</name>
    <dbReference type="NCBI Taxonomy" id="34632"/>
    <lineage>
        <taxon>Eukaryota</taxon>
        <taxon>Metazoa</taxon>
        <taxon>Ecdysozoa</taxon>
        <taxon>Arthropoda</taxon>
        <taxon>Chelicerata</taxon>
        <taxon>Arachnida</taxon>
        <taxon>Acari</taxon>
        <taxon>Parasitiformes</taxon>
        <taxon>Ixodida</taxon>
        <taxon>Ixodoidea</taxon>
        <taxon>Ixodidae</taxon>
        <taxon>Rhipicephalinae</taxon>
        <taxon>Rhipicephalus</taxon>
        <taxon>Rhipicephalus</taxon>
    </lineage>
</organism>